<gene>
    <name evidence="5" type="ORF">ACPOL_7147</name>
</gene>
<evidence type="ECO:0000313" key="6">
    <source>
        <dbReference type="Proteomes" id="UP000253606"/>
    </source>
</evidence>
<dbReference type="Gene3D" id="3.50.50.60">
    <property type="entry name" value="FAD/NAD(P)-binding domain"/>
    <property type="match status" value="1"/>
</dbReference>
<dbReference type="InterPro" id="IPR045170">
    <property type="entry name" value="MTOX"/>
</dbReference>
<evidence type="ECO:0000256" key="1">
    <source>
        <dbReference type="ARBA" id="ARBA00001974"/>
    </source>
</evidence>
<dbReference type="EMBL" id="CP030844">
    <property type="protein sequence ID" value="AXC16339.1"/>
    <property type="molecule type" value="Genomic_DNA"/>
</dbReference>
<sequence>MTIAAGFSGHGFKFSSVIGEILADMVAGVAPGFDLSLFSIGRFQAV</sequence>
<keyword evidence="3" id="KW-0274">FAD</keyword>
<name>A0A2Z5GBG3_9BACT</name>
<comment type="cofactor">
    <cofactor evidence="1">
        <name>FAD</name>
        <dbReference type="ChEBI" id="CHEBI:57692"/>
    </cofactor>
</comment>
<dbReference type="RefSeq" id="WP_414633417.1">
    <property type="nucleotide sequence ID" value="NZ_CP030844.1"/>
</dbReference>
<keyword evidence="4" id="KW-0560">Oxidoreductase</keyword>
<dbReference type="InterPro" id="IPR036188">
    <property type="entry name" value="FAD/NAD-bd_sf"/>
</dbReference>
<protein>
    <recommendedName>
        <fullName evidence="7">N-methyl-L-tryptophan oxidase</fullName>
    </recommendedName>
</protein>
<evidence type="ECO:0000256" key="4">
    <source>
        <dbReference type="ARBA" id="ARBA00023002"/>
    </source>
</evidence>
<evidence type="ECO:0000256" key="3">
    <source>
        <dbReference type="ARBA" id="ARBA00022827"/>
    </source>
</evidence>
<keyword evidence="6" id="KW-1185">Reference proteome</keyword>
<geneLocation type="plasmid" evidence="6">
    <name>pacpol3</name>
</geneLocation>
<dbReference type="AlphaFoldDB" id="A0A2Z5GBG3"/>
<dbReference type="GO" id="GO:0008115">
    <property type="term" value="F:sarcosine oxidase activity"/>
    <property type="evidence" value="ECO:0007669"/>
    <property type="project" value="TreeGrafter"/>
</dbReference>
<keyword evidence="5" id="KW-0614">Plasmid</keyword>
<evidence type="ECO:0000313" key="5">
    <source>
        <dbReference type="EMBL" id="AXC16339.1"/>
    </source>
</evidence>
<dbReference type="PANTHER" id="PTHR10961:SF7">
    <property type="entry name" value="FAD DEPENDENT OXIDOREDUCTASE DOMAIN-CONTAINING PROTEIN"/>
    <property type="match status" value="1"/>
</dbReference>
<reference evidence="5 6" key="1">
    <citation type="journal article" date="2018" name="Front. Microbiol.">
        <title>Hydrolytic Capabilities as a Key to Environmental Success: Chitinolytic and Cellulolytic Acidobacteria From Acidic Sub-arctic Soils and Boreal Peatlands.</title>
        <authorList>
            <person name="Belova S.E."/>
            <person name="Ravin N.V."/>
            <person name="Pankratov T.A."/>
            <person name="Rakitin A.L."/>
            <person name="Ivanova A.A."/>
            <person name="Beletsky A.V."/>
            <person name="Mardanov A.V."/>
            <person name="Sinninghe Damste J.S."/>
            <person name="Dedysh S.N."/>
        </authorList>
    </citation>
    <scope>NUCLEOTIDE SEQUENCE [LARGE SCALE GENOMIC DNA]</scope>
    <source>
        <strain evidence="5 6">SBC82</strain>
        <plasmid evidence="6">pacpol3</plasmid>
    </source>
</reference>
<organism evidence="5 6">
    <name type="scientific">Acidisarcina polymorpha</name>
    <dbReference type="NCBI Taxonomy" id="2211140"/>
    <lineage>
        <taxon>Bacteria</taxon>
        <taxon>Pseudomonadati</taxon>
        <taxon>Acidobacteriota</taxon>
        <taxon>Terriglobia</taxon>
        <taxon>Terriglobales</taxon>
        <taxon>Acidobacteriaceae</taxon>
        <taxon>Acidisarcina</taxon>
    </lineage>
</organism>
<dbReference type="Proteomes" id="UP000253606">
    <property type="component" value="Plasmid pACPOL3"/>
</dbReference>
<evidence type="ECO:0000256" key="2">
    <source>
        <dbReference type="ARBA" id="ARBA00022630"/>
    </source>
</evidence>
<dbReference type="GO" id="GO:0050660">
    <property type="term" value="F:flavin adenine dinucleotide binding"/>
    <property type="evidence" value="ECO:0007669"/>
    <property type="project" value="InterPro"/>
</dbReference>
<evidence type="ECO:0008006" key="7">
    <source>
        <dbReference type="Google" id="ProtNLM"/>
    </source>
</evidence>
<proteinExistence type="predicted"/>
<dbReference type="KEGG" id="abas:ACPOL_7147"/>
<accession>A0A2Z5GBG3</accession>
<dbReference type="PANTHER" id="PTHR10961">
    <property type="entry name" value="PEROXISOMAL SARCOSINE OXIDASE"/>
    <property type="match status" value="1"/>
</dbReference>
<keyword evidence="2" id="KW-0285">Flavoprotein</keyword>